<dbReference type="EMBL" id="CSAE01000050">
    <property type="protein sequence ID" value="COV18556.1"/>
    <property type="molecule type" value="Genomic_DNA"/>
</dbReference>
<proteinExistence type="predicted"/>
<dbReference type="AlphaFoldDB" id="A0A0U0QPK5"/>
<evidence type="ECO:0000313" key="2">
    <source>
        <dbReference type="EMBL" id="COX13303.1"/>
    </source>
</evidence>
<evidence type="ECO:0000313" key="1">
    <source>
        <dbReference type="EMBL" id="COV18556.1"/>
    </source>
</evidence>
<dbReference type="EMBL" id="CSAD01001412">
    <property type="protein sequence ID" value="COX13303.1"/>
    <property type="molecule type" value="Genomic_DNA"/>
</dbReference>
<reference evidence="1" key="2">
    <citation type="submission" date="2015-03" db="EMBL/GenBank/DDBJ databases">
        <authorList>
            <person name="Murphy D."/>
        </authorList>
    </citation>
    <scope>NUCLEOTIDE SEQUENCE [LARGE SCALE GENOMIC DNA]</scope>
    <source>
        <strain evidence="1">K00500041</strain>
    </source>
</reference>
<evidence type="ECO:0000313" key="3">
    <source>
        <dbReference type="Proteomes" id="UP000038802"/>
    </source>
</evidence>
<name>A0A0U0QPK5_MYCTX</name>
<sequence length="66" mass="7431">MAVRIAASLAFEARNTTAARRLGMRIWLTSLSTKVMTSPGSRTAIRIIIPRRCPPRMRMRLYVGQA</sequence>
<accession>A0A0U0QPK5</accession>
<protein>
    <submittedName>
        <fullName evidence="1">Uncharacterized protein</fullName>
    </submittedName>
</protein>
<dbReference type="Proteomes" id="UP000038802">
    <property type="component" value="Unassembled WGS sequence"/>
</dbReference>
<reference evidence="3 4" key="1">
    <citation type="submission" date="2015-03" db="EMBL/GenBank/DDBJ databases">
        <authorList>
            <consortium name="Pathogen Informatics"/>
        </authorList>
    </citation>
    <scope>NUCLEOTIDE SEQUENCE [LARGE SCALE GENOMIC DNA]</scope>
    <source>
        <strain evidence="2 4">G09801536</strain>
        <strain evidence="3">K00500041</strain>
    </source>
</reference>
<evidence type="ECO:0000313" key="4">
    <source>
        <dbReference type="Proteomes" id="UP000045842"/>
    </source>
</evidence>
<dbReference type="Proteomes" id="UP000045842">
    <property type="component" value="Unassembled WGS sequence"/>
</dbReference>
<organism evidence="1 3">
    <name type="scientific">Mycobacterium tuberculosis</name>
    <dbReference type="NCBI Taxonomy" id="1773"/>
    <lineage>
        <taxon>Bacteria</taxon>
        <taxon>Bacillati</taxon>
        <taxon>Actinomycetota</taxon>
        <taxon>Actinomycetes</taxon>
        <taxon>Mycobacteriales</taxon>
        <taxon>Mycobacteriaceae</taxon>
        <taxon>Mycobacterium</taxon>
        <taxon>Mycobacterium tuberculosis complex</taxon>
    </lineage>
</organism>
<gene>
    <name evidence="2" type="ORF">ERS007679_04680</name>
    <name evidence="1" type="ORF">ERS007703_00759</name>
</gene>